<evidence type="ECO:0000256" key="1">
    <source>
        <dbReference type="ARBA" id="ARBA00004141"/>
    </source>
</evidence>
<feature type="transmembrane region" description="Helical" evidence="6">
    <location>
        <begin position="89"/>
        <end position="108"/>
    </location>
</feature>
<dbReference type="Proteomes" id="UP000002012">
    <property type="component" value="Chromosome"/>
</dbReference>
<feature type="domain" description="EamA" evidence="7">
    <location>
        <begin position="3"/>
        <end position="135"/>
    </location>
</feature>
<evidence type="ECO:0000256" key="3">
    <source>
        <dbReference type="ARBA" id="ARBA00022692"/>
    </source>
</evidence>
<feature type="transmembrane region" description="Helical" evidence="6">
    <location>
        <begin position="177"/>
        <end position="202"/>
    </location>
</feature>
<keyword evidence="5 6" id="KW-0472">Membrane</keyword>
<dbReference type="PaxDb" id="522772-Dacet_1546"/>
<dbReference type="Pfam" id="PF00892">
    <property type="entry name" value="EamA"/>
    <property type="match status" value="2"/>
</dbReference>
<evidence type="ECO:0000259" key="7">
    <source>
        <dbReference type="Pfam" id="PF00892"/>
    </source>
</evidence>
<dbReference type="STRING" id="522772.Dacet_1546"/>
<dbReference type="InterPro" id="IPR037185">
    <property type="entry name" value="EmrE-like"/>
</dbReference>
<protein>
    <recommendedName>
        <fullName evidence="7">EamA domain-containing protein</fullName>
    </recommendedName>
</protein>
<dbReference type="eggNOG" id="COG0697">
    <property type="taxonomic scope" value="Bacteria"/>
</dbReference>
<dbReference type="AlphaFoldDB" id="D4H8G6"/>
<keyword evidence="3 6" id="KW-0812">Transmembrane</keyword>
<evidence type="ECO:0000313" key="9">
    <source>
        <dbReference type="Proteomes" id="UP000002012"/>
    </source>
</evidence>
<evidence type="ECO:0000256" key="4">
    <source>
        <dbReference type="ARBA" id="ARBA00022989"/>
    </source>
</evidence>
<reference evidence="8 9" key="1">
    <citation type="journal article" date="2010" name="Stand. Genomic Sci.">
        <title>Complete genome sequence of Denitrovibrio acetiphilus type strain (N2460).</title>
        <authorList>
            <person name="Kiss H."/>
            <person name="Lang E."/>
            <person name="Lapidus A."/>
            <person name="Copeland A."/>
            <person name="Nolan M."/>
            <person name="Glavina Del Rio T."/>
            <person name="Chen F."/>
            <person name="Lucas S."/>
            <person name="Tice H."/>
            <person name="Cheng J.F."/>
            <person name="Han C."/>
            <person name="Goodwin L."/>
            <person name="Pitluck S."/>
            <person name="Liolios K."/>
            <person name="Pati A."/>
            <person name="Ivanova N."/>
            <person name="Mavromatis K."/>
            <person name="Chen A."/>
            <person name="Palaniappan K."/>
            <person name="Land M."/>
            <person name="Hauser L."/>
            <person name="Chang Y.J."/>
            <person name="Jeffries C.D."/>
            <person name="Detter J.C."/>
            <person name="Brettin T."/>
            <person name="Spring S."/>
            <person name="Rohde M."/>
            <person name="Goker M."/>
            <person name="Woyke T."/>
            <person name="Bristow J."/>
            <person name="Eisen J.A."/>
            <person name="Markowitz V."/>
            <person name="Hugenholtz P."/>
            <person name="Kyrpides N.C."/>
            <person name="Klenk H.P."/>
        </authorList>
    </citation>
    <scope>NUCLEOTIDE SEQUENCE [LARGE SCALE GENOMIC DNA]</scope>
    <source>
        <strain evidence="9">DSM 12809 / NBRC 114555 / N2460</strain>
    </source>
</reference>
<dbReference type="GO" id="GO:0016020">
    <property type="term" value="C:membrane"/>
    <property type="evidence" value="ECO:0007669"/>
    <property type="project" value="UniProtKB-SubCell"/>
</dbReference>
<feature type="transmembrane region" description="Helical" evidence="6">
    <location>
        <begin position="120"/>
        <end position="137"/>
    </location>
</feature>
<dbReference type="PANTHER" id="PTHR32322">
    <property type="entry name" value="INNER MEMBRANE TRANSPORTER"/>
    <property type="match status" value="1"/>
</dbReference>
<name>D4H8G6_DENA2</name>
<feature type="transmembrane region" description="Helical" evidence="6">
    <location>
        <begin position="238"/>
        <end position="257"/>
    </location>
</feature>
<dbReference type="PANTHER" id="PTHR32322:SF2">
    <property type="entry name" value="EAMA DOMAIN-CONTAINING PROTEIN"/>
    <property type="match status" value="1"/>
</dbReference>
<keyword evidence="9" id="KW-1185">Reference proteome</keyword>
<evidence type="ECO:0000313" key="8">
    <source>
        <dbReference type="EMBL" id="ADD68315.1"/>
    </source>
</evidence>
<comment type="subcellular location">
    <subcellularLocation>
        <location evidence="1">Membrane</location>
        <topology evidence="1">Multi-pass membrane protein</topology>
    </subcellularLocation>
</comment>
<comment type="similarity">
    <text evidence="2">Belongs to the EamA transporter family.</text>
</comment>
<feature type="domain" description="EamA" evidence="7">
    <location>
        <begin position="147"/>
        <end position="280"/>
    </location>
</feature>
<evidence type="ECO:0000256" key="6">
    <source>
        <dbReference type="SAM" id="Phobius"/>
    </source>
</evidence>
<organism evidence="8 9">
    <name type="scientific">Denitrovibrio acetiphilus (strain DSM 12809 / NBRC 114555 / N2460)</name>
    <dbReference type="NCBI Taxonomy" id="522772"/>
    <lineage>
        <taxon>Bacteria</taxon>
        <taxon>Pseudomonadati</taxon>
        <taxon>Deferribacterota</taxon>
        <taxon>Deferribacteres</taxon>
        <taxon>Deferribacterales</taxon>
        <taxon>Geovibrionaceae</taxon>
        <taxon>Denitrovibrio</taxon>
    </lineage>
</organism>
<gene>
    <name evidence="8" type="ordered locus">Dacet_1546</name>
</gene>
<dbReference type="InterPro" id="IPR050638">
    <property type="entry name" value="AA-Vitamin_Transporters"/>
</dbReference>
<accession>D4H8G6</accession>
<dbReference type="RefSeq" id="WP_013010829.1">
    <property type="nucleotide sequence ID" value="NC_013943.1"/>
</dbReference>
<dbReference type="OrthoDB" id="9787117at2"/>
<feature type="transmembrane region" description="Helical" evidence="6">
    <location>
        <begin position="64"/>
        <end position="83"/>
    </location>
</feature>
<sequence precursor="true">MNKGVFFIIGAAMLWGTTGTTQAFAPMGASPLTVGTMRLLIGGFGLLIVAIVGRSFTGGKFNPVHVIAGAVLVAIYQIAFFSAVNLTGVAVGTIVAIGSGPAFAGVLGKVVLKEQLDVKWYIATFLAVVGCTLLVLSGESEVSVNPLGILYALISGFGYAAYTMIVKVMLEKARGNAVIALLFFGGAIIMLPALFVYDIAWIFTEKGIFSMAYLGLFATTLSYILFAKGLKLITVAKTTTLSLAEPLTAAVLGIIVLGETLNIMVALGMLCIFTGIVVLSVERQKLSADAK</sequence>
<feature type="transmembrane region" description="Helical" evidence="6">
    <location>
        <begin position="39"/>
        <end position="57"/>
    </location>
</feature>
<proteinExistence type="inferred from homology"/>
<dbReference type="InParanoid" id="D4H8G6"/>
<dbReference type="InterPro" id="IPR000620">
    <property type="entry name" value="EamA_dom"/>
</dbReference>
<feature type="transmembrane region" description="Helical" evidence="6">
    <location>
        <begin position="149"/>
        <end position="170"/>
    </location>
</feature>
<dbReference type="EMBL" id="CP001968">
    <property type="protein sequence ID" value="ADD68315.1"/>
    <property type="molecule type" value="Genomic_DNA"/>
</dbReference>
<dbReference type="KEGG" id="dap:Dacet_1546"/>
<feature type="transmembrane region" description="Helical" evidence="6">
    <location>
        <begin position="208"/>
        <end position="226"/>
    </location>
</feature>
<keyword evidence="4 6" id="KW-1133">Transmembrane helix</keyword>
<dbReference type="SUPFAM" id="SSF103481">
    <property type="entry name" value="Multidrug resistance efflux transporter EmrE"/>
    <property type="match status" value="2"/>
</dbReference>
<dbReference type="HOGENOM" id="CLU_033863_9_2_0"/>
<evidence type="ECO:0000256" key="5">
    <source>
        <dbReference type="ARBA" id="ARBA00023136"/>
    </source>
</evidence>
<feature type="transmembrane region" description="Helical" evidence="6">
    <location>
        <begin position="263"/>
        <end position="281"/>
    </location>
</feature>
<evidence type="ECO:0000256" key="2">
    <source>
        <dbReference type="ARBA" id="ARBA00007362"/>
    </source>
</evidence>